<feature type="compositionally biased region" description="Basic and acidic residues" evidence="1">
    <location>
        <begin position="63"/>
        <end position="80"/>
    </location>
</feature>
<dbReference type="EMBL" id="MTKT01003769">
    <property type="protein sequence ID" value="OWM74450.1"/>
    <property type="molecule type" value="Genomic_DNA"/>
</dbReference>
<gene>
    <name evidence="2" type="ORF">CDL15_Pgr003953</name>
</gene>
<protein>
    <submittedName>
        <fullName evidence="2">Uncharacterized protein</fullName>
    </submittedName>
</protein>
<feature type="compositionally biased region" description="Basic residues" evidence="1">
    <location>
        <begin position="33"/>
        <end position="49"/>
    </location>
</feature>
<evidence type="ECO:0000313" key="3">
    <source>
        <dbReference type="Proteomes" id="UP000197138"/>
    </source>
</evidence>
<feature type="region of interest" description="Disordered" evidence="1">
    <location>
        <begin position="1"/>
        <end position="80"/>
    </location>
</feature>
<sequence length="80" mass="9042">MHKEKSRGRGLESRKTRLGRYGLRDPRGDNRGRSGKTRSARLLRSRHGARSGSLDSLGVNLGVRERSQTCRSLDKPEIVR</sequence>
<proteinExistence type="predicted"/>
<accession>A0A218WQ21</accession>
<name>A0A218WQ21_PUNGR</name>
<organism evidence="2 3">
    <name type="scientific">Punica granatum</name>
    <name type="common">Pomegranate</name>
    <dbReference type="NCBI Taxonomy" id="22663"/>
    <lineage>
        <taxon>Eukaryota</taxon>
        <taxon>Viridiplantae</taxon>
        <taxon>Streptophyta</taxon>
        <taxon>Embryophyta</taxon>
        <taxon>Tracheophyta</taxon>
        <taxon>Spermatophyta</taxon>
        <taxon>Magnoliopsida</taxon>
        <taxon>eudicotyledons</taxon>
        <taxon>Gunneridae</taxon>
        <taxon>Pentapetalae</taxon>
        <taxon>rosids</taxon>
        <taxon>malvids</taxon>
        <taxon>Myrtales</taxon>
        <taxon>Lythraceae</taxon>
        <taxon>Punica</taxon>
    </lineage>
</organism>
<dbReference type="AlphaFoldDB" id="A0A218WQ21"/>
<comment type="caution">
    <text evidence="2">The sequence shown here is derived from an EMBL/GenBank/DDBJ whole genome shotgun (WGS) entry which is preliminary data.</text>
</comment>
<evidence type="ECO:0000313" key="2">
    <source>
        <dbReference type="EMBL" id="OWM74450.1"/>
    </source>
</evidence>
<feature type="compositionally biased region" description="Basic and acidic residues" evidence="1">
    <location>
        <begin position="1"/>
        <end position="15"/>
    </location>
</feature>
<dbReference type="Proteomes" id="UP000197138">
    <property type="component" value="Unassembled WGS sequence"/>
</dbReference>
<reference evidence="3" key="1">
    <citation type="journal article" date="2017" name="Plant J.">
        <title>The pomegranate (Punica granatum L.) genome and the genomics of punicalagin biosynthesis.</title>
        <authorList>
            <person name="Qin G."/>
            <person name="Xu C."/>
            <person name="Ming R."/>
            <person name="Tang H."/>
            <person name="Guyot R."/>
            <person name="Kramer E.M."/>
            <person name="Hu Y."/>
            <person name="Yi X."/>
            <person name="Qi Y."/>
            <person name="Xu X."/>
            <person name="Gao Z."/>
            <person name="Pan H."/>
            <person name="Jian J."/>
            <person name="Tian Y."/>
            <person name="Yue Z."/>
            <person name="Xu Y."/>
        </authorList>
    </citation>
    <scope>NUCLEOTIDE SEQUENCE [LARGE SCALE GENOMIC DNA]</scope>
    <source>
        <strain evidence="3">cv. Dabenzi</strain>
    </source>
</reference>
<feature type="compositionally biased region" description="Basic and acidic residues" evidence="1">
    <location>
        <begin position="22"/>
        <end position="32"/>
    </location>
</feature>
<evidence type="ECO:0000256" key="1">
    <source>
        <dbReference type="SAM" id="MobiDB-lite"/>
    </source>
</evidence>